<protein>
    <recommendedName>
        <fullName evidence="6">ANTAR domain-containing protein</fullName>
    </recommendedName>
</protein>
<dbReference type="InterPro" id="IPR005561">
    <property type="entry name" value="ANTAR"/>
</dbReference>
<feature type="domain" description="ANTAR" evidence="3">
    <location>
        <begin position="145"/>
        <end position="206"/>
    </location>
</feature>
<dbReference type="Gene3D" id="1.10.10.10">
    <property type="entry name" value="Winged helix-like DNA-binding domain superfamily/Winged helix DNA-binding domain"/>
    <property type="match status" value="1"/>
</dbReference>
<dbReference type="AlphaFoldDB" id="B5HW25"/>
<accession>B5HW25</accession>
<dbReference type="SUPFAM" id="SSF52091">
    <property type="entry name" value="SpoIIaa-like"/>
    <property type="match status" value="1"/>
</dbReference>
<dbReference type="Gene3D" id="3.30.750.24">
    <property type="entry name" value="STAS domain"/>
    <property type="match status" value="1"/>
</dbReference>
<dbReference type="PROSITE" id="PS50801">
    <property type="entry name" value="STAS"/>
    <property type="match status" value="1"/>
</dbReference>
<evidence type="ECO:0000259" key="2">
    <source>
        <dbReference type="PROSITE" id="PS50801"/>
    </source>
</evidence>
<feature type="region of interest" description="Disordered" evidence="1">
    <location>
        <begin position="1"/>
        <end position="26"/>
    </location>
</feature>
<gene>
    <name evidence="4" type="ORF">SSEG_03610</name>
</gene>
<feature type="domain" description="STAS" evidence="2">
    <location>
        <begin position="26"/>
        <end position="117"/>
    </location>
</feature>
<dbReference type="HOGENOM" id="CLU_082130_0_0_11"/>
<dbReference type="SMART" id="SM01012">
    <property type="entry name" value="ANTAR"/>
    <property type="match status" value="1"/>
</dbReference>
<proteinExistence type="predicted"/>
<dbReference type="Proteomes" id="UP000002785">
    <property type="component" value="Chromosome"/>
</dbReference>
<dbReference type="InterPro" id="IPR036388">
    <property type="entry name" value="WH-like_DNA-bd_sf"/>
</dbReference>
<keyword evidence="5" id="KW-1185">Reference proteome</keyword>
<dbReference type="InterPro" id="IPR036513">
    <property type="entry name" value="STAS_dom_sf"/>
</dbReference>
<dbReference type="eggNOG" id="COG3707">
    <property type="taxonomic scope" value="Bacteria"/>
</dbReference>
<dbReference type="PROSITE" id="PS50921">
    <property type="entry name" value="ANTAR"/>
    <property type="match status" value="1"/>
</dbReference>
<organism evidence="4 5">
    <name type="scientific">Streptomyces sviceus (strain ATCC 29083 / DSM 924 / JCM 4929 / NBRC 13980 / NCIMB 11184 / NRRL 5439 / UC 5370)</name>
    <dbReference type="NCBI Taxonomy" id="463191"/>
    <lineage>
        <taxon>Bacteria</taxon>
        <taxon>Bacillati</taxon>
        <taxon>Actinomycetota</taxon>
        <taxon>Actinomycetes</taxon>
        <taxon>Kitasatosporales</taxon>
        <taxon>Streptomycetaceae</taxon>
        <taxon>Streptomyces</taxon>
    </lineage>
</organism>
<sequence length="233" mass="25276">MTTVGSSEADMRSATHTSLAGRPDTLALDSSVDGGRAVLVARGELIHGCADALGRTLARLPEDTDRVDLDMTGVTFMDTTGLQFLEVLDTYGRRRRVRVTATGWAEQPRRVLEMAGLDPDDPLHGPGTRWEPVPSSMVLERTQQLDRLRTEVEQLRQAIATRPVIDQARGVLMATHACSSDQAWNVLREASQLSNTKLRKVAAVVTAGAEGGGPLPSPELRQALRTAIDRCLN</sequence>
<evidence type="ECO:0008006" key="6">
    <source>
        <dbReference type="Google" id="ProtNLM"/>
    </source>
</evidence>
<reference evidence="4" key="1">
    <citation type="submission" date="2009-10" db="EMBL/GenBank/DDBJ databases">
        <title>The genome sequence of Streptomyces sviceus strain ATCC 29083.</title>
        <authorList>
            <consortium name="The Broad Institute Genome Sequencing Platform"/>
            <consortium name="Broad Institute Microbial Sequencing Center"/>
            <person name="Fischbach M."/>
            <person name="Godfrey P."/>
            <person name="Ward D."/>
            <person name="Young S."/>
            <person name="Zeng Q."/>
            <person name="Koehrsen M."/>
            <person name="Alvarado L."/>
            <person name="Berlin A.M."/>
            <person name="Bochicchio J."/>
            <person name="Borenstein D."/>
            <person name="Chapman S.B."/>
            <person name="Chen Z."/>
            <person name="Engels R."/>
            <person name="Freedman E."/>
            <person name="Gellesch M."/>
            <person name="Goldberg J."/>
            <person name="Griggs A."/>
            <person name="Gujja S."/>
            <person name="Heilman E.R."/>
            <person name="Heiman D.I."/>
            <person name="Hepburn T.A."/>
            <person name="Howarth C."/>
            <person name="Jen D."/>
            <person name="Larson L."/>
            <person name="Lewis B."/>
            <person name="Mehta T."/>
            <person name="Park D."/>
            <person name="Pearson M."/>
            <person name="Richards J."/>
            <person name="Roberts A."/>
            <person name="Saif S."/>
            <person name="Shea T.D."/>
            <person name="Shenoy N."/>
            <person name="Sisk P."/>
            <person name="Stolte C."/>
            <person name="Sykes S.N."/>
            <person name="Thomson T."/>
            <person name="Walk T."/>
            <person name="White J."/>
            <person name="Yandava C."/>
            <person name="Straight P."/>
            <person name="Clardy J."/>
            <person name="Hung D."/>
            <person name="Kolter R."/>
            <person name="Mekalanos J."/>
            <person name="Walker S."/>
            <person name="Walsh C.T."/>
            <person name="Wieland-Brown L.C."/>
            <person name="Haas B."/>
            <person name="Nusbaum C."/>
            <person name="Birren B."/>
        </authorList>
    </citation>
    <scope>NUCLEOTIDE SEQUENCE [LARGE SCALE GENOMIC DNA]</scope>
    <source>
        <strain evidence="4">ATCC 29083</strain>
    </source>
</reference>
<name>B5HW25_STRX2</name>
<dbReference type="EMBL" id="CM000951">
    <property type="protein sequence ID" value="EDY57030.1"/>
    <property type="molecule type" value="Genomic_DNA"/>
</dbReference>
<evidence type="ECO:0000259" key="3">
    <source>
        <dbReference type="PROSITE" id="PS50921"/>
    </source>
</evidence>
<dbReference type="CDD" id="cd07043">
    <property type="entry name" value="STAS_anti-anti-sigma_factors"/>
    <property type="match status" value="1"/>
</dbReference>
<dbReference type="Pfam" id="PF03861">
    <property type="entry name" value="ANTAR"/>
    <property type="match status" value="1"/>
</dbReference>
<evidence type="ECO:0000313" key="5">
    <source>
        <dbReference type="Proteomes" id="UP000002785"/>
    </source>
</evidence>
<dbReference type="Pfam" id="PF01740">
    <property type="entry name" value="STAS"/>
    <property type="match status" value="1"/>
</dbReference>
<evidence type="ECO:0000313" key="4">
    <source>
        <dbReference type="EMBL" id="EDY57030.1"/>
    </source>
</evidence>
<dbReference type="GO" id="GO:0003723">
    <property type="term" value="F:RNA binding"/>
    <property type="evidence" value="ECO:0007669"/>
    <property type="project" value="InterPro"/>
</dbReference>
<dbReference type="InterPro" id="IPR002645">
    <property type="entry name" value="STAS_dom"/>
</dbReference>
<evidence type="ECO:0000256" key="1">
    <source>
        <dbReference type="SAM" id="MobiDB-lite"/>
    </source>
</evidence>